<dbReference type="NCBIfam" id="NF010539">
    <property type="entry name" value="PRK13927.1"/>
    <property type="match status" value="1"/>
</dbReference>
<dbReference type="Pfam" id="PF06723">
    <property type="entry name" value="MreB_Mbl"/>
    <property type="match status" value="2"/>
</dbReference>
<dbReference type="Gene3D" id="3.30.420.40">
    <property type="match status" value="3"/>
</dbReference>
<dbReference type="RefSeq" id="WP_039248170.1">
    <property type="nucleotide sequence ID" value="NZ_JDRX01000001.1"/>
</dbReference>
<evidence type="ECO:0000256" key="4">
    <source>
        <dbReference type="ARBA" id="ARBA00022960"/>
    </source>
</evidence>
<evidence type="ECO:0000256" key="6">
    <source>
        <dbReference type="HAMAP-Rule" id="MF_02207"/>
    </source>
</evidence>
<dbReference type="NCBIfam" id="TIGR00904">
    <property type="entry name" value="mreB"/>
    <property type="match status" value="1"/>
</dbReference>
<evidence type="ECO:0000313" key="9">
    <source>
        <dbReference type="Proteomes" id="UP000030016"/>
    </source>
</evidence>
<comment type="caution">
    <text evidence="8">The sequence shown here is derived from an EMBL/GenBank/DDBJ whole genome shotgun (WGS) entry which is preliminary data.</text>
</comment>
<evidence type="ECO:0000256" key="7">
    <source>
        <dbReference type="SAM" id="MobiDB-lite"/>
    </source>
</evidence>
<dbReference type="HAMAP" id="MF_02207">
    <property type="entry name" value="MreB"/>
    <property type="match status" value="1"/>
</dbReference>
<proteinExistence type="inferred from homology"/>
<evidence type="ECO:0000256" key="1">
    <source>
        <dbReference type="ARBA" id="ARBA00022490"/>
    </source>
</evidence>
<comment type="subcellular location">
    <subcellularLocation>
        <location evidence="6">Cytoplasm</location>
    </subcellularLocation>
    <text evidence="6">Membrane-associated.</text>
</comment>
<dbReference type="AlphaFoldDB" id="A0AA89CW08"/>
<comment type="function">
    <text evidence="6">Forms membrane-associated dynamic filaments that are essential for cell shape determination. Acts by regulating cell wall synthesis and cell elongation, and thus cell shape. A feedback loop between cell geometry and MreB localization may maintain elongated cell shape by targeting cell wall growth to regions of negative cell wall curvature.</text>
</comment>
<keyword evidence="3 6" id="KW-0067">ATP-binding</keyword>
<dbReference type="CDD" id="cd10225">
    <property type="entry name" value="ASKHA_NBD_MreB-like"/>
    <property type="match status" value="1"/>
</dbReference>
<dbReference type="InterPro" id="IPR043129">
    <property type="entry name" value="ATPase_NBD"/>
</dbReference>
<feature type="binding site" evidence="6">
    <location>
        <begin position="160"/>
        <end position="162"/>
    </location>
    <ligand>
        <name>ATP</name>
        <dbReference type="ChEBI" id="CHEBI:30616"/>
    </ligand>
</feature>
<keyword evidence="4 6" id="KW-0133">Cell shape</keyword>
<dbReference type="SUPFAM" id="SSF53067">
    <property type="entry name" value="Actin-like ATPase domain"/>
    <property type="match status" value="2"/>
</dbReference>
<feature type="compositionally biased region" description="Basic and acidic residues" evidence="7">
    <location>
        <begin position="232"/>
        <end position="252"/>
    </location>
</feature>
<feature type="region of interest" description="Disordered" evidence="7">
    <location>
        <begin position="220"/>
        <end position="254"/>
    </location>
</feature>
<dbReference type="Proteomes" id="UP000030016">
    <property type="component" value="Unassembled WGS sequence"/>
</dbReference>
<dbReference type="GO" id="GO:0005524">
    <property type="term" value="F:ATP binding"/>
    <property type="evidence" value="ECO:0007669"/>
    <property type="project" value="UniProtKB-KW"/>
</dbReference>
<keyword evidence="2 6" id="KW-0547">Nucleotide-binding</keyword>
<evidence type="ECO:0000256" key="5">
    <source>
        <dbReference type="ARBA" id="ARBA00023458"/>
    </source>
</evidence>
<dbReference type="PANTHER" id="PTHR42749:SF1">
    <property type="entry name" value="CELL SHAPE-DETERMINING PROTEIN MREB"/>
    <property type="match status" value="1"/>
</dbReference>
<comment type="subunit">
    <text evidence="6">Forms polymers.</text>
</comment>
<feature type="compositionally biased region" description="Acidic residues" evidence="7">
    <location>
        <begin position="221"/>
        <end position="231"/>
    </location>
</feature>
<organism evidence="8 9">
    <name type="scientific">Clostridium novyi A str. 4570</name>
    <dbReference type="NCBI Taxonomy" id="1444290"/>
    <lineage>
        <taxon>Bacteria</taxon>
        <taxon>Bacillati</taxon>
        <taxon>Bacillota</taxon>
        <taxon>Clostridia</taxon>
        <taxon>Eubacteriales</taxon>
        <taxon>Clostridiaceae</taxon>
        <taxon>Clostridium</taxon>
    </lineage>
</organism>
<sequence length="373" mass="40081">MGFFGMTKDMGIDLGTANTLVYSKGKGIVLREPSVVAINKVTNKVLAVGEEAKQMIGRTPGNIVAIRPLKDGVIADFDVTEEMLKSFITKVCSKSAFTSPRVVVCFPTGITAVERRAIEEASKRAGARDVYLMEEPMAAAIGAGLPVQEPTGSMVVDIGGGTTEVAVISLGGIVTSKSLRIAGDELDQAIIAYIKKEYSLMIGERTAENIKMEIGSAYPTNEEEVEKEEVSEESKEEIAVEEDKKDDKEEKRKSKVSVVNGEKIMEIRGRDLISGLPKVIEISEVEVRGALKEPVAAIVESIKTNLEKTPPELAADIMDKGIMLTGGGALLKGLDKLIHKETHMPVHIAESPLDCVAVGAGKALENIDKMSRK</sequence>
<dbReference type="EMBL" id="JDRX01000001">
    <property type="protein sequence ID" value="KGN03592.1"/>
    <property type="molecule type" value="Genomic_DNA"/>
</dbReference>
<keyword evidence="1 6" id="KW-0963">Cytoplasm</keyword>
<dbReference type="GO" id="GO:0008360">
    <property type="term" value="P:regulation of cell shape"/>
    <property type="evidence" value="ECO:0007669"/>
    <property type="project" value="UniProtKB-UniRule"/>
</dbReference>
<feature type="binding site" evidence="6">
    <location>
        <begin position="327"/>
        <end position="330"/>
    </location>
    <ligand>
        <name>ATP</name>
        <dbReference type="ChEBI" id="CHEBI:30616"/>
    </ligand>
</feature>
<evidence type="ECO:0000256" key="2">
    <source>
        <dbReference type="ARBA" id="ARBA00022741"/>
    </source>
</evidence>
<dbReference type="GO" id="GO:0005737">
    <property type="term" value="C:cytoplasm"/>
    <property type="evidence" value="ECO:0007669"/>
    <property type="project" value="UniProtKB-SubCell"/>
</dbReference>
<comment type="similarity">
    <text evidence="5 6">Belongs to the FtsA/MreB family.</text>
</comment>
<protein>
    <recommendedName>
        <fullName evidence="6">Cell shape-determining protein MreB</fullName>
    </recommendedName>
</protein>
<dbReference type="PRINTS" id="PR01652">
    <property type="entry name" value="SHAPEPROTEIN"/>
</dbReference>
<accession>A0AA89CW08</accession>
<dbReference type="GO" id="GO:0000902">
    <property type="term" value="P:cell morphogenesis"/>
    <property type="evidence" value="ECO:0007669"/>
    <property type="project" value="InterPro"/>
</dbReference>
<reference evidence="8 9" key="1">
    <citation type="submission" date="2014-01" db="EMBL/GenBank/DDBJ databases">
        <title>Plasmidome dynamics in the species complex Clostridium novyi sensu lato converts strains of independent lineages into distinctly different pathogens.</title>
        <authorList>
            <person name="Skarin H."/>
            <person name="Segerman B."/>
        </authorList>
    </citation>
    <scope>NUCLEOTIDE SEQUENCE [LARGE SCALE GENOMIC DNA]</scope>
    <source>
        <strain evidence="8 9">4570</strain>
    </source>
</reference>
<feature type="binding site" evidence="6">
    <location>
        <begin position="16"/>
        <end position="18"/>
    </location>
    <ligand>
        <name>ATP</name>
        <dbReference type="ChEBI" id="CHEBI:30616"/>
    </ligand>
</feature>
<gene>
    <name evidence="6" type="primary">mreB</name>
    <name evidence="8" type="ORF">Z969_01115</name>
</gene>
<evidence type="ECO:0000313" key="8">
    <source>
        <dbReference type="EMBL" id="KGN03592.1"/>
    </source>
</evidence>
<dbReference type="PANTHER" id="PTHR42749">
    <property type="entry name" value="CELL SHAPE-DETERMINING PROTEIN MREB"/>
    <property type="match status" value="1"/>
</dbReference>
<dbReference type="InterPro" id="IPR004753">
    <property type="entry name" value="MreB"/>
</dbReference>
<feature type="binding site" evidence="6">
    <location>
        <begin position="208"/>
        <end position="211"/>
    </location>
    <ligand>
        <name>ATP</name>
        <dbReference type="ChEBI" id="CHEBI:30616"/>
    </ligand>
</feature>
<dbReference type="InterPro" id="IPR056546">
    <property type="entry name" value="MreB_MamK-like"/>
</dbReference>
<name>A0AA89CW08_CLONO</name>
<evidence type="ECO:0000256" key="3">
    <source>
        <dbReference type="ARBA" id="ARBA00022840"/>
    </source>
</evidence>